<dbReference type="InterPro" id="IPR013041">
    <property type="entry name" value="Clathrin_app_Ig-like_sf"/>
</dbReference>
<evidence type="ECO:0000256" key="8">
    <source>
        <dbReference type="PIRNR" id="PIRNR037094"/>
    </source>
</evidence>
<dbReference type="Proteomes" id="UP000190831">
    <property type="component" value="Chromosome B"/>
</dbReference>
<dbReference type="PANTHER" id="PTHR22780">
    <property type="entry name" value="ADAPTIN, ALPHA/GAMMA/EPSILON"/>
    <property type="match status" value="1"/>
</dbReference>
<dbReference type="GO" id="GO:0030121">
    <property type="term" value="C:AP-1 adaptor complex"/>
    <property type="evidence" value="ECO:0007669"/>
    <property type="project" value="InterPro"/>
</dbReference>
<keyword evidence="6 8" id="KW-0472">Membrane</keyword>
<keyword evidence="3 8" id="KW-0813">Transport</keyword>
<evidence type="ECO:0000256" key="2">
    <source>
        <dbReference type="ARBA" id="ARBA00004555"/>
    </source>
</evidence>
<proteinExistence type="inferred from homology"/>
<protein>
    <recommendedName>
        <fullName evidence="8">AP-1 complex subunit gamma</fullName>
    </recommendedName>
</protein>
<dbReference type="SMART" id="SM00809">
    <property type="entry name" value="Alpha_adaptinC2"/>
    <property type="match status" value="1"/>
</dbReference>
<comment type="subcellular location">
    <subcellularLocation>
        <location evidence="1">Cytoplasmic vesicle membrane</location>
    </subcellularLocation>
    <subcellularLocation>
        <location evidence="2">Golgi apparatus</location>
    </subcellularLocation>
</comment>
<dbReference type="InterPro" id="IPR050840">
    <property type="entry name" value="Adaptor_Complx_Large_Subunit"/>
</dbReference>
<dbReference type="OrthoDB" id="28053at2759"/>
<reference evidence="11" key="1">
    <citation type="submission" date="2016-03" db="EMBL/GenBank/DDBJ databases">
        <authorList>
            <person name="Devillers H."/>
        </authorList>
    </citation>
    <scope>NUCLEOTIDE SEQUENCE [LARGE SCALE GENOMIC DNA]</scope>
</reference>
<accession>A0A1G4M8D5</accession>
<keyword evidence="7 8" id="KW-0968">Cytoplasmic vesicle</keyword>
<dbReference type="Gene3D" id="2.60.40.1230">
    <property type="match status" value="1"/>
</dbReference>
<feature type="domain" description="Clathrin adaptor alpha/beta/gamma-adaptin appendage Ig-like subdomain" evidence="9">
    <location>
        <begin position="689"/>
        <end position="797"/>
    </location>
</feature>
<dbReference type="PIRSF" id="PIRSF037094">
    <property type="entry name" value="AP1_complex_gamma"/>
    <property type="match status" value="1"/>
</dbReference>
<evidence type="ECO:0000256" key="6">
    <source>
        <dbReference type="ARBA" id="ARBA00023136"/>
    </source>
</evidence>
<evidence type="ECO:0000256" key="7">
    <source>
        <dbReference type="ARBA" id="ARBA00023329"/>
    </source>
</evidence>
<evidence type="ECO:0000256" key="1">
    <source>
        <dbReference type="ARBA" id="ARBA00004156"/>
    </source>
</evidence>
<dbReference type="SUPFAM" id="SSF48371">
    <property type="entry name" value="ARM repeat"/>
    <property type="match status" value="1"/>
</dbReference>
<dbReference type="InterPro" id="IPR011989">
    <property type="entry name" value="ARM-like"/>
</dbReference>
<dbReference type="InterPro" id="IPR017107">
    <property type="entry name" value="AP1_complex_gsu"/>
</dbReference>
<organism evidence="10 11">
    <name type="scientific">Lachancea fermentati</name>
    <name type="common">Zygosaccharomyces fermentati</name>
    <dbReference type="NCBI Taxonomy" id="4955"/>
    <lineage>
        <taxon>Eukaryota</taxon>
        <taxon>Fungi</taxon>
        <taxon>Dikarya</taxon>
        <taxon>Ascomycota</taxon>
        <taxon>Saccharomycotina</taxon>
        <taxon>Saccharomycetes</taxon>
        <taxon>Saccharomycetales</taxon>
        <taxon>Saccharomycetaceae</taxon>
        <taxon>Lachancea</taxon>
    </lineage>
</organism>
<dbReference type="Gene3D" id="1.25.10.10">
    <property type="entry name" value="Leucine-rich Repeat Variant"/>
    <property type="match status" value="1"/>
</dbReference>
<dbReference type="GO" id="GO:0006886">
    <property type="term" value="P:intracellular protein transport"/>
    <property type="evidence" value="ECO:0007669"/>
    <property type="project" value="UniProtKB-UniRule"/>
</dbReference>
<evidence type="ECO:0000313" key="11">
    <source>
        <dbReference type="Proteomes" id="UP000190831"/>
    </source>
</evidence>
<keyword evidence="11" id="KW-1185">Reference proteome</keyword>
<evidence type="ECO:0000256" key="3">
    <source>
        <dbReference type="ARBA" id="ARBA00022448"/>
    </source>
</evidence>
<dbReference type="AlphaFoldDB" id="A0A1G4M8D5"/>
<dbReference type="SUPFAM" id="SSF49348">
    <property type="entry name" value="Clathrin adaptor appendage domain"/>
    <property type="match status" value="1"/>
</dbReference>
<gene>
    <name evidence="10" type="ORF">LAFE_0B09736G</name>
</gene>
<evidence type="ECO:0000256" key="5">
    <source>
        <dbReference type="ARBA" id="ARBA00023034"/>
    </source>
</evidence>
<keyword evidence="4 8" id="KW-0653">Protein transport</keyword>
<comment type="similarity">
    <text evidence="8">Belongs to the adaptor complexes large subunit family.</text>
</comment>
<evidence type="ECO:0000259" key="9">
    <source>
        <dbReference type="SMART" id="SM00809"/>
    </source>
</evidence>
<dbReference type="InterPro" id="IPR016024">
    <property type="entry name" value="ARM-type_fold"/>
</dbReference>
<dbReference type="InterPro" id="IPR008152">
    <property type="entry name" value="Clathrin_a/b/g-adaptin_app_Ig"/>
</dbReference>
<evidence type="ECO:0000313" key="10">
    <source>
        <dbReference type="EMBL" id="SCW00113.1"/>
    </source>
</evidence>
<dbReference type="Pfam" id="PF01602">
    <property type="entry name" value="Adaptin_N"/>
    <property type="match status" value="1"/>
</dbReference>
<dbReference type="EMBL" id="LT598489">
    <property type="protein sequence ID" value="SCW00113.1"/>
    <property type="molecule type" value="Genomic_DNA"/>
</dbReference>
<name>A0A1G4M8D5_LACFM</name>
<dbReference type="GO" id="GO:0016192">
    <property type="term" value="P:vesicle-mediated transport"/>
    <property type="evidence" value="ECO:0007669"/>
    <property type="project" value="InterPro"/>
</dbReference>
<dbReference type="STRING" id="4955.A0A1G4M8D5"/>
<keyword evidence="5 8" id="KW-0333">Golgi apparatus</keyword>
<dbReference type="Pfam" id="PF02883">
    <property type="entry name" value="Alpha_adaptinC2"/>
    <property type="match status" value="1"/>
</dbReference>
<sequence length="800" mass="90238">MGSLRTFIKDVRSAKTLADERLIITKESAKIRTKLKDDHLPLDKRRKNIHKLLYLYILGEKTHFAQVECINLIASDDFRDKRLGYLAAMLLLDENQEILTLLTNMMNNDLNHPNRYVVSLALNTLGSLMSPELARDLYPDVENILNHSMDTYLLKKALQCAAKLVSRDVALLEIFYPYVEKIIKSHQLYSHGVLLGVTKLCQSALLSKATYEYDDYPTILSSLTNIIPDLFSLLQDLSSTNFNPEFDVNGTCDPFLQVEILYTLRLMFEAAPQETERYLDKLNDMLTQIATNVDGSKNSAHAVLYECVRTIFSLQLDQSLKVLGVNILAKFLSGKDNNNKYVALNTLLRVVPLEPQAVKRHRKFISRCLFDVDVSIKMRSLELTFAILDDSNMKELIEELIEFLEVSSEDDKDLITYIVEHTIDLFEIREINDDEWKLNIIVRIMKLVGQYISVEKIGDVLIMINNAQNMQFKTETIKKILEITVGKSKESVSEFNIGWKLMSLWSIGEYAELVLGQSNITDVDLTDYLCKTNNIYADDIKLISYALTAALKLSSKIQTASCIEDLRQLINSHLTDTNLMLQAKSSQYSILFNQPAQRKHAILEAMPLFTKRTKSNSPGPEKIARPTKPVETNLLLDLLDDIPTASENSNAVPDLLNDTLAQERNTSQHSNDVALNVNTRPENAYKNIVEIPQEASMLYESPNLQAFSEVSSSVAGEAKLEVFIKGVQSISNLHILAAVAKTQRLTLGPLSSTSVGRGEVAKQHMQITGSGKLKLRIKVSFTANGQADAEQFDHKFDITI</sequence>
<dbReference type="OMA" id="AICAMRI"/>
<evidence type="ECO:0000256" key="4">
    <source>
        <dbReference type="ARBA" id="ARBA00022927"/>
    </source>
</evidence>
<dbReference type="InterPro" id="IPR002553">
    <property type="entry name" value="Clathrin/coatomer_adapt-like_N"/>
</dbReference>